<reference evidence="2 3" key="1">
    <citation type="submission" date="2016-09" db="EMBL/GenBank/DDBJ databases">
        <authorList>
            <person name="Capua I."/>
            <person name="De Benedictis P."/>
            <person name="Joannis T."/>
            <person name="Lombin L.H."/>
            <person name="Cattoli G."/>
        </authorList>
    </citation>
    <scope>NUCLEOTIDE SEQUENCE [LARGE SCALE GENOMIC DNA]</scope>
    <source>
        <strain evidence="2 3">ISLP-3</strain>
    </source>
</reference>
<dbReference type="RefSeq" id="WP_093185807.1">
    <property type="nucleotide sequence ID" value="NZ_FMYH01000008.1"/>
</dbReference>
<evidence type="ECO:0000313" key="2">
    <source>
        <dbReference type="EMBL" id="SDD55952.1"/>
    </source>
</evidence>
<dbReference type="Proteomes" id="UP000199039">
    <property type="component" value="Unassembled WGS sequence"/>
</dbReference>
<keyword evidence="3" id="KW-1185">Reference proteome</keyword>
<proteinExistence type="predicted"/>
<accession>A0A1G6VQQ5</accession>
<evidence type="ECO:0000259" key="1">
    <source>
        <dbReference type="Pfam" id="PF13349"/>
    </source>
</evidence>
<sequence length="285" mass="28926">MRNETWVIAEARSLRTTIAANASDGGTDAFTKGAGPVTSVVVSINAGSVRVEAHDRLDIELDVVSISDRPLAATLTDDTFKVSYDFTGIEGIVDRVKGLRDKDSADIIVRAPRTAAIRVTTVRGDVSVQDVTAPVTVTTVDGSVEAVGVTGPVSVSTAAGRVSSTGQVGPVSVKTGTGPIHLAGQLSRADVTTVSGAVSIETASGASVITTKTVSSRVALRVPADAGVDLRVRSVTGTIALDGADLRQATGLGGRTALVEHTEPGATVFLTANSVSGGVVVSHED</sequence>
<dbReference type="InterPro" id="IPR025164">
    <property type="entry name" value="Toastrack_DUF4097"/>
</dbReference>
<evidence type="ECO:0000313" key="3">
    <source>
        <dbReference type="Proteomes" id="UP000199039"/>
    </source>
</evidence>
<gene>
    <name evidence="2" type="ORF">SAMN05216410_3512</name>
</gene>
<dbReference type="STRING" id="1814289.SAMN05216410_3512"/>
<dbReference type="EMBL" id="FMYH01000008">
    <property type="protein sequence ID" value="SDD55952.1"/>
    <property type="molecule type" value="Genomic_DNA"/>
</dbReference>
<dbReference type="Pfam" id="PF13349">
    <property type="entry name" value="DUF4097"/>
    <property type="match status" value="1"/>
</dbReference>
<dbReference type="AlphaFoldDB" id="A0A1G6VQQ5"/>
<organism evidence="2 3">
    <name type="scientific">Sanguibacter gelidistatuariae</name>
    <dbReference type="NCBI Taxonomy" id="1814289"/>
    <lineage>
        <taxon>Bacteria</taxon>
        <taxon>Bacillati</taxon>
        <taxon>Actinomycetota</taxon>
        <taxon>Actinomycetes</taxon>
        <taxon>Micrococcales</taxon>
        <taxon>Sanguibacteraceae</taxon>
        <taxon>Sanguibacter</taxon>
    </lineage>
</organism>
<name>A0A1G6VQQ5_9MICO</name>
<protein>
    <recommendedName>
        <fullName evidence="1">DUF4097 domain-containing protein</fullName>
    </recommendedName>
</protein>
<dbReference type="OrthoDB" id="3232569at2"/>
<feature type="domain" description="DUF4097" evidence="1">
    <location>
        <begin position="44"/>
        <end position="242"/>
    </location>
</feature>